<evidence type="ECO:0000256" key="4">
    <source>
        <dbReference type="ARBA" id="ARBA00022840"/>
    </source>
</evidence>
<dbReference type="GO" id="GO:0005524">
    <property type="term" value="F:ATP binding"/>
    <property type="evidence" value="ECO:0007669"/>
    <property type="project" value="UniProtKB-KW"/>
</dbReference>
<dbReference type="InterPro" id="IPR007371">
    <property type="entry name" value="TPK_catalytic"/>
</dbReference>
<dbReference type="EMBL" id="RBAH01000012">
    <property type="protein sequence ID" value="RKN82132.1"/>
    <property type="molecule type" value="Genomic_DNA"/>
</dbReference>
<dbReference type="InterPro" id="IPR036371">
    <property type="entry name" value="TPK_B1-bd_sf"/>
</dbReference>
<dbReference type="GO" id="GO:0006772">
    <property type="term" value="P:thiamine metabolic process"/>
    <property type="evidence" value="ECO:0007669"/>
    <property type="project" value="UniProtKB-UniRule"/>
</dbReference>
<keyword evidence="9" id="KW-1185">Reference proteome</keyword>
<evidence type="ECO:0000256" key="5">
    <source>
        <dbReference type="NCBIfam" id="TIGR01378"/>
    </source>
</evidence>
<dbReference type="InterPro" id="IPR006282">
    <property type="entry name" value="Thi_PPkinase"/>
</dbReference>
<dbReference type="EC" id="2.7.6.2" evidence="5"/>
<name>A0A3B0C888_9BACL</name>
<dbReference type="InterPro" id="IPR007373">
    <property type="entry name" value="Thiamin_PyroPKinase_B1-bd"/>
</dbReference>
<dbReference type="NCBIfam" id="TIGR01378">
    <property type="entry name" value="thi_PPkinase"/>
    <property type="match status" value="1"/>
</dbReference>
<dbReference type="PANTHER" id="PTHR41299:SF1">
    <property type="entry name" value="THIAMINE PYROPHOSPHOKINASE"/>
    <property type="match status" value="1"/>
</dbReference>
<dbReference type="PANTHER" id="PTHR41299">
    <property type="entry name" value="THIAMINE PYROPHOSPHOKINASE"/>
    <property type="match status" value="1"/>
</dbReference>
<dbReference type="GO" id="GO:0016301">
    <property type="term" value="F:kinase activity"/>
    <property type="evidence" value="ECO:0007669"/>
    <property type="project" value="UniProtKB-KW"/>
</dbReference>
<keyword evidence="1 8" id="KW-0808">Transferase</keyword>
<gene>
    <name evidence="8" type="ORF">D7M11_17400</name>
</gene>
<dbReference type="Pfam" id="PF04263">
    <property type="entry name" value="TPK_catalytic"/>
    <property type="match status" value="1"/>
</dbReference>
<dbReference type="Pfam" id="PF04265">
    <property type="entry name" value="TPK_B1_binding"/>
    <property type="match status" value="1"/>
</dbReference>
<dbReference type="GO" id="GO:0009229">
    <property type="term" value="P:thiamine diphosphate biosynthetic process"/>
    <property type="evidence" value="ECO:0007669"/>
    <property type="project" value="InterPro"/>
</dbReference>
<dbReference type="GO" id="GO:0030975">
    <property type="term" value="F:thiamine binding"/>
    <property type="evidence" value="ECO:0007669"/>
    <property type="project" value="InterPro"/>
</dbReference>
<dbReference type="RefSeq" id="WP_120748515.1">
    <property type="nucleotide sequence ID" value="NZ_RBAH01000012.1"/>
</dbReference>
<evidence type="ECO:0000313" key="8">
    <source>
        <dbReference type="EMBL" id="RKN82132.1"/>
    </source>
</evidence>
<dbReference type="Proteomes" id="UP000282311">
    <property type="component" value="Unassembled WGS sequence"/>
</dbReference>
<evidence type="ECO:0000313" key="9">
    <source>
        <dbReference type="Proteomes" id="UP000282311"/>
    </source>
</evidence>
<comment type="caution">
    <text evidence="8">The sequence shown here is derived from an EMBL/GenBank/DDBJ whole genome shotgun (WGS) entry which is preliminary data.</text>
</comment>
<feature type="region of interest" description="Disordered" evidence="6">
    <location>
        <begin position="1"/>
        <end position="21"/>
    </location>
</feature>
<evidence type="ECO:0000259" key="7">
    <source>
        <dbReference type="SMART" id="SM00983"/>
    </source>
</evidence>
<dbReference type="AlphaFoldDB" id="A0A3B0C888"/>
<dbReference type="OrthoDB" id="9804377at2"/>
<evidence type="ECO:0000256" key="1">
    <source>
        <dbReference type="ARBA" id="ARBA00022679"/>
    </source>
</evidence>
<dbReference type="CDD" id="cd07995">
    <property type="entry name" value="TPK"/>
    <property type="match status" value="1"/>
</dbReference>
<dbReference type="Gene3D" id="3.40.50.10240">
    <property type="entry name" value="Thiamin pyrophosphokinase, catalytic domain"/>
    <property type="match status" value="1"/>
</dbReference>
<organism evidence="8 9">
    <name type="scientific">Paenibacillus ginsengarvi</name>
    <dbReference type="NCBI Taxonomy" id="400777"/>
    <lineage>
        <taxon>Bacteria</taxon>
        <taxon>Bacillati</taxon>
        <taxon>Bacillota</taxon>
        <taxon>Bacilli</taxon>
        <taxon>Bacillales</taxon>
        <taxon>Paenibacillaceae</taxon>
        <taxon>Paenibacillus</taxon>
    </lineage>
</organism>
<proteinExistence type="predicted"/>
<dbReference type="InterPro" id="IPR036759">
    <property type="entry name" value="TPK_catalytic_sf"/>
</dbReference>
<accession>A0A3B0C888</accession>
<evidence type="ECO:0000256" key="3">
    <source>
        <dbReference type="ARBA" id="ARBA00022777"/>
    </source>
</evidence>
<keyword evidence="4" id="KW-0067">ATP-binding</keyword>
<reference evidence="8 9" key="1">
    <citation type="journal article" date="2007" name="Int. J. Syst. Evol. Microbiol.">
        <title>Paenibacillus ginsengarvi sp. nov., isolated from soil from ginseng cultivation.</title>
        <authorList>
            <person name="Yoon M.H."/>
            <person name="Ten L.N."/>
            <person name="Im W.T."/>
        </authorList>
    </citation>
    <scope>NUCLEOTIDE SEQUENCE [LARGE SCALE GENOMIC DNA]</scope>
    <source>
        <strain evidence="8 9">KCTC 13059</strain>
    </source>
</reference>
<dbReference type="InterPro" id="IPR053149">
    <property type="entry name" value="TPK"/>
</dbReference>
<keyword evidence="3 8" id="KW-0418">Kinase</keyword>
<protein>
    <recommendedName>
        <fullName evidence="5">Thiamine diphosphokinase</fullName>
        <ecNumber evidence="5">2.7.6.2</ecNumber>
    </recommendedName>
</protein>
<dbReference type="GO" id="GO:0004788">
    <property type="term" value="F:thiamine diphosphokinase activity"/>
    <property type="evidence" value="ECO:0007669"/>
    <property type="project" value="UniProtKB-UniRule"/>
</dbReference>
<keyword evidence="2" id="KW-0547">Nucleotide-binding</keyword>
<evidence type="ECO:0000256" key="2">
    <source>
        <dbReference type="ARBA" id="ARBA00022741"/>
    </source>
</evidence>
<dbReference type="SMART" id="SM00983">
    <property type="entry name" value="TPK_B1_binding"/>
    <property type="match status" value="1"/>
</dbReference>
<dbReference type="SUPFAM" id="SSF63862">
    <property type="entry name" value="Thiamin pyrophosphokinase, substrate-binding domain"/>
    <property type="match status" value="1"/>
</dbReference>
<dbReference type="SUPFAM" id="SSF63999">
    <property type="entry name" value="Thiamin pyrophosphokinase, catalytic domain"/>
    <property type="match status" value="1"/>
</dbReference>
<feature type="domain" description="Thiamin pyrophosphokinase thiamin-binding" evidence="7">
    <location>
        <begin position="170"/>
        <end position="228"/>
    </location>
</feature>
<sequence length="235" mass="25659">MSESRLFPSGQDDSPEHSVKEHGRIVIVSGGTLGSWVLDRLQPGDTLVGADRGALFLVSRGLKPSVSLGDFDSVSPEEREMIRRHSETFIDCDPVMKDWTDTEMAFEWALERQPQEIVLFGALGTRFDHSLANVFLLRKALDRGIGCCIVDACNEIRLLGPGPSMTLRKGLYDHVSLLPLTLDVRGITLTGFQYPLTDASLSIGQSLGISNVITGETGEVRIGEGYLLVIQSKDG</sequence>
<evidence type="ECO:0000256" key="6">
    <source>
        <dbReference type="SAM" id="MobiDB-lite"/>
    </source>
</evidence>